<dbReference type="OrthoDB" id="120080at2"/>
<dbReference type="GO" id="GO:0003700">
    <property type="term" value="F:DNA-binding transcription factor activity"/>
    <property type="evidence" value="ECO:0007669"/>
    <property type="project" value="InterPro"/>
</dbReference>
<feature type="region of interest" description="Disordered" evidence="1">
    <location>
        <begin position="85"/>
        <end position="107"/>
    </location>
</feature>
<dbReference type="InterPro" id="IPR036388">
    <property type="entry name" value="WH-like_DNA-bd_sf"/>
</dbReference>
<dbReference type="InterPro" id="IPR039422">
    <property type="entry name" value="MarR/SlyA-like"/>
</dbReference>
<evidence type="ECO:0000256" key="1">
    <source>
        <dbReference type="SAM" id="MobiDB-lite"/>
    </source>
</evidence>
<sequence length="157" mass="17414">MTVKSPVSDKARPQGCTNYRIRQLMRQVSQFYDAELAQAGLKGTQYALMAHVIQLGPVRPGDLAKAMKMDASTLTRNLKPLLDAGWLSQSPGPDRRSRSISITDAGRGKWHQARAHWKRAQQRINGMLGEDRVMTLHSLIDESLDLLAPHEPTGADS</sequence>
<dbReference type="PANTHER" id="PTHR33164">
    <property type="entry name" value="TRANSCRIPTIONAL REGULATOR, MARR FAMILY"/>
    <property type="match status" value="1"/>
</dbReference>
<evidence type="ECO:0000313" key="4">
    <source>
        <dbReference type="Proteomes" id="UP000198762"/>
    </source>
</evidence>
<dbReference type="InterPro" id="IPR000835">
    <property type="entry name" value="HTH_MarR-typ"/>
</dbReference>
<keyword evidence="3" id="KW-0238">DNA-binding</keyword>
<dbReference type="Gene3D" id="1.10.10.10">
    <property type="entry name" value="Winged helix-like DNA-binding domain superfamily/Winged helix DNA-binding domain"/>
    <property type="match status" value="1"/>
</dbReference>
<evidence type="ECO:0000259" key="2">
    <source>
        <dbReference type="PROSITE" id="PS50995"/>
    </source>
</evidence>
<dbReference type="Pfam" id="PF12802">
    <property type="entry name" value="MarR_2"/>
    <property type="match status" value="1"/>
</dbReference>
<accession>A0A1I0HHB3</accession>
<dbReference type="GO" id="GO:0003677">
    <property type="term" value="F:DNA binding"/>
    <property type="evidence" value="ECO:0007669"/>
    <property type="project" value="UniProtKB-KW"/>
</dbReference>
<dbReference type="GO" id="GO:0006950">
    <property type="term" value="P:response to stress"/>
    <property type="evidence" value="ECO:0007669"/>
    <property type="project" value="TreeGrafter"/>
</dbReference>
<reference evidence="4" key="1">
    <citation type="submission" date="2016-10" db="EMBL/GenBank/DDBJ databases">
        <authorList>
            <person name="Varghese N."/>
            <person name="Submissions S."/>
        </authorList>
    </citation>
    <scope>NUCLEOTIDE SEQUENCE [LARGE SCALE GENOMIC DNA]</scope>
    <source>
        <strain evidence="4">CGMCC 1.6489</strain>
    </source>
</reference>
<dbReference type="RefSeq" id="WP_091854598.1">
    <property type="nucleotide sequence ID" value="NZ_FOHZ01000029.1"/>
</dbReference>
<evidence type="ECO:0000313" key="3">
    <source>
        <dbReference type="EMBL" id="SET83203.1"/>
    </source>
</evidence>
<dbReference type="SUPFAM" id="SSF46785">
    <property type="entry name" value="Winged helix' DNA-binding domain"/>
    <property type="match status" value="1"/>
</dbReference>
<dbReference type="AlphaFoldDB" id="A0A1I0HHB3"/>
<organism evidence="3 4">
    <name type="scientific">Marinobacter segnicrescens</name>
    <dbReference type="NCBI Taxonomy" id="430453"/>
    <lineage>
        <taxon>Bacteria</taxon>
        <taxon>Pseudomonadati</taxon>
        <taxon>Pseudomonadota</taxon>
        <taxon>Gammaproteobacteria</taxon>
        <taxon>Pseudomonadales</taxon>
        <taxon>Marinobacteraceae</taxon>
        <taxon>Marinobacter</taxon>
    </lineage>
</organism>
<protein>
    <submittedName>
        <fullName evidence="3">DNA-binding transcriptional regulator, MarR family</fullName>
    </submittedName>
</protein>
<name>A0A1I0HHB3_9GAMM</name>
<proteinExistence type="predicted"/>
<gene>
    <name evidence="3" type="ORF">SAMN04487962_1296</name>
</gene>
<feature type="domain" description="HTH marR-type" evidence="2">
    <location>
        <begin position="18"/>
        <end position="145"/>
    </location>
</feature>
<dbReference type="Proteomes" id="UP000198762">
    <property type="component" value="Unassembled WGS sequence"/>
</dbReference>
<dbReference type="STRING" id="430453.SAMN04487962_1296"/>
<dbReference type="PANTHER" id="PTHR33164:SF105">
    <property type="entry name" value="TRANSCRIPTIONAL REPRESSOR PROTEIN-RELATED"/>
    <property type="match status" value="1"/>
</dbReference>
<keyword evidence="4" id="KW-1185">Reference proteome</keyword>
<dbReference type="SMART" id="SM00347">
    <property type="entry name" value="HTH_MARR"/>
    <property type="match status" value="1"/>
</dbReference>
<dbReference type="EMBL" id="FOHZ01000029">
    <property type="protein sequence ID" value="SET83203.1"/>
    <property type="molecule type" value="Genomic_DNA"/>
</dbReference>
<dbReference type="InterPro" id="IPR036390">
    <property type="entry name" value="WH_DNA-bd_sf"/>
</dbReference>
<dbReference type="PROSITE" id="PS50995">
    <property type="entry name" value="HTH_MARR_2"/>
    <property type="match status" value="1"/>
</dbReference>